<name>A0A6N1VMG7_9HYPH</name>
<gene>
    <name evidence="2" type="ORF">HTY61_19050</name>
</gene>
<keyword evidence="2" id="KW-0378">Hydrolase</keyword>
<dbReference type="PANTHER" id="PTHR43433">
    <property type="entry name" value="HYDROLASE, ALPHA/BETA FOLD FAMILY PROTEIN"/>
    <property type="match status" value="1"/>
</dbReference>
<dbReference type="GO" id="GO:0016787">
    <property type="term" value="F:hydrolase activity"/>
    <property type="evidence" value="ECO:0007669"/>
    <property type="project" value="UniProtKB-KW"/>
</dbReference>
<keyword evidence="3" id="KW-1185">Reference proteome</keyword>
<evidence type="ECO:0000313" key="2">
    <source>
        <dbReference type="EMBL" id="QKV20399.1"/>
    </source>
</evidence>
<dbReference type="KEGG" id="orm:HTY61_19050"/>
<sequence>MQIVVTAFLVLLALLAALVLFTRIFVLVIERRHPPVGRFATVNGTRLHYVLERAEGTADLPPVVFLHGASGNLLDQMLAFRDRLAGRADLLFVDRPGHGWSARGPEYNELPDGQADTIAALLDELGIGKAIIAGHSFGGAIAASFALNHPGKTAGILFMAPVSHPWPGGVDWYYDLTPRPIIGRLFSETLVVPLGLLRLWPGTRAVFSPNPPARDFVRRTGVAMVLRPWHFRANAIDVARLSEYVARTAPRYPRIKAPAVIITGDGDTIVLPRVHSMGLARDLENAELVWVRNLGHKPDYVATDLAVAALEKLAGKPRDLQALARQLEERIAEDRYGPVHRSLGNREAVPSDA</sequence>
<feature type="domain" description="AB hydrolase-1" evidence="1">
    <location>
        <begin position="63"/>
        <end position="298"/>
    </location>
</feature>
<evidence type="ECO:0000259" key="1">
    <source>
        <dbReference type="Pfam" id="PF12697"/>
    </source>
</evidence>
<dbReference type="RefSeq" id="WP_175278290.1">
    <property type="nucleotide sequence ID" value="NZ_CP054836.1"/>
</dbReference>
<dbReference type="InterPro" id="IPR000073">
    <property type="entry name" value="AB_hydrolase_1"/>
</dbReference>
<dbReference type="AlphaFoldDB" id="A0A6N1VMG7"/>
<proteinExistence type="predicted"/>
<accession>A0A6N1VMG7</accession>
<organism evidence="2 3">
    <name type="scientific">Oricola thermophila</name>
    <dbReference type="NCBI Taxonomy" id="2742145"/>
    <lineage>
        <taxon>Bacteria</taxon>
        <taxon>Pseudomonadati</taxon>
        <taxon>Pseudomonadota</taxon>
        <taxon>Alphaproteobacteria</taxon>
        <taxon>Hyphomicrobiales</taxon>
        <taxon>Ahrensiaceae</taxon>
        <taxon>Oricola</taxon>
    </lineage>
</organism>
<dbReference type="Gene3D" id="3.40.50.1820">
    <property type="entry name" value="alpha/beta hydrolase"/>
    <property type="match status" value="1"/>
</dbReference>
<dbReference type="EMBL" id="CP054836">
    <property type="protein sequence ID" value="QKV20399.1"/>
    <property type="molecule type" value="Genomic_DNA"/>
</dbReference>
<reference evidence="2 3" key="1">
    <citation type="submission" date="2020-06" db="EMBL/GenBank/DDBJ databases">
        <title>Oricola thermophila sp. nov. isolated from a tidal sediments.</title>
        <authorList>
            <person name="Kwon K.K."/>
            <person name="Yang S.-H."/>
            <person name="Park M.-J."/>
        </authorList>
    </citation>
    <scope>NUCLEOTIDE SEQUENCE [LARGE SCALE GENOMIC DNA]</scope>
    <source>
        <strain evidence="2 3">MEBiC13590</strain>
    </source>
</reference>
<dbReference type="PRINTS" id="PR00111">
    <property type="entry name" value="ABHYDROLASE"/>
</dbReference>
<dbReference type="PANTHER" id="PTHR43433:SF5">
    <property type="entry name" value="AB HYDROLASE-1 DOMAIN-CONTAINING PROTEIN"/>
    <property type="match status" value="1"/>
</dbReference>
<dbReference type="SUPFAM" id="SSF53474">
    <property type="entry name" value="alpha/beta-Hydrolases"/>
    <property type="match status" value="1"/>
</dbReference>
<dbReference type="Pfam" id="PF12697">
    <property type="entry name" value="Abhydrolase_6"/>
    <property type="match status" value="1"/>
</dbReference>
<dbReference type="InterPro" id="IPR050471">
    <property type="entry name" value="AB_hydrolase"/>
</dbReference>
<evidence type="ECO:0000313" key="3">
    <source>
        <dbReference type="Proteomes" id="UP000509367"/>
    </source>
</evidence>
<protein>
    <submittedName>
        <fullName evidence="2">Alpha/beta hydrolase</fullName>
    </submittedName>
</protein>
<dbReference type="Proteomes" id="UP000509367">
    <property type="component" value="Chromosome"/>
</dbReference>
<dbReference type="InterPro" id="IPR029058">
    <property type="entry name" value="AB_hydrolase_fold"/>
</dbReference>